<dbReference type="InterPro" id="IPR016024">
    <property type="entry name" value="ARM-type_fold"/>
</dbReference>
<dbReference type="STRING" id="659014.SAMN04487996_111217"/>
<dbReference type="SUPFAM" id="SSF48371">
    <property type="entry name" value="ARM repeat"/>
    <property type="match status" value="1"/>
</dbReference>
<gene>
    <name evidence="1" type="ORF">SAMN04487996_111217</name>
</gene>
<proteinExistence type="predicted"/>
<dbReference type="InterPro" id="IPR014825">
    <property type="entry name" value="DNA_alkylation"/>
</dbReference>
<dbReference type="AlphaFoldDB" id="A0A1G7MC19"/>
<accession>A0A1G7MC19</accession>
<sequence>MTIKLSSKAENILDQITTKTKLGELRSTAKDIKRDHELALELWSTGRFLSRLPAILIMDVKALSKEMINKLDQDMQTHPFDEQNQLIDWLMANQLLKDKRASALVESWENSPSCLQRRVFWYYQGRLRWMG</sequence>
<evidence type="ECO:0000313" key="1">
    <source>
        <dbReference type="EMBL" id="SDF59186.1"/>
    </source>
</evidence>
<protein>
    <submittedName>
        <fullName evidence="1">DNA alkylation repair enzyme</fullName>
    </submittedName>
</protein>
<keyword evidence="2" id="KW-1185">Reference proteome</keyword>
<organism evidence="1 2">
    <name type="scientific">Dyadobacter soli</name>
    <dbReference type="NCBI Taxonomy" id="659014"/>
    <lineage>
        <taxon>Bacteria</taxon>
        <taxon>Pseudomonadati</taxon>
        <taxon>Bacteroidota</taxon>
        <taxon>Cytophagia</taxon>
        <taxon>Cytophagales</taxon>
        <taxon>Spirosomataceae</taxon>
        <taxon>Dyadobacter</taxon>
    </lineage>
</organism>
<reference evidence="2" key="1">
    <citation type="submission" date="2016-10" db="EMBL/GenBank/DDBJ databases">
        <authorList>
            <person name="Varghese N."/>
            <person name="Submissions S."/>
        </authorList>
    </citation>
    <scope>NUCLEOTIDE SEQUENCE [LARGE SCALE GENOMIC DNA]</scope>
    <source>
        <strain evidence="2">DSM 25329</strain>
    </source>
</reference>
<name>A0A1G7MC19_9BACT</name>
<dbReference type="EMBL" id="FNAN01000011">
    <property type="protein sequence ID" value="SDF59186.1"/>
    <property type="molecule type" value="Genomic_DNA"/>
</dbReference>
<evidence type="ECO:0000313" key="2">
    <source>
        <dbReference type="Proteomes" id="UP000198748"/>
    </source>
</evidence>
<dbReference type="Pfam" id="PF08713">
    <property type="entry name" value="DNA_alkylation"/>
    <property type="match status" value="1"/>
</dbReference>
<dbReference type="Proteomes" id="UP000198748">
    <property type="component" value="Unassembled WGS sequence"/>
</dbReference>
<dbReference type="RefSeq" id="WP_229212759.1">
    <property type="nucleotide sequence ID" value="NZ_FNAN01000011.1"/>
</dbReference>